<dbReference type="PROSITE" id="PS00893">
    <property type="entry name" value="NUDIX_BOX"/>
    <property type="match status" value="1"/>
</dbReference>
<keyword evidence="4" id="KW-1185">Reference proteome</keyword>
<evidence type="ECO:0000313" key="3">
    <source>
        <dbReference type="EMBL" id="UWP84543.1"/>
    </source>
</evidence>
<dbReference type="InterPro" id="IPR020084">
    <property type="entry name" value="NUDIX_hydrolase_CS"/>
</dbReference>
<dbReference type="Pfam" id="PF00293">
    <property type="entry name" value="NUDIX"/>
    <property type="match status" value="1"/>
</dbReference>
<evidence type="ECO:0000313" key="4">
    <source>
        <dbReference type="Proteomes" id="UP001059617"/>
    </source>
</evidence>
<reference evidence="3" key="1">
    <citation type="submission" date="2021-04" db="EMBL/GenBank/DDBJ databases">
        <authorList>
            <person name="Hartkoorn R.C."/>
            <person name="Beaudoing E."/>
            <person name="Hot D."/>
        </authorList>
    </citation>
    <scope>NUCLEOTIDE SEQUENCE</scope>
    <source>
        <strain evidence="3">NRRL B-16292</strain>
    </source>
</reference>
<dbReference type="Proteomes" id="UP001059617">
    <property type="component" value="Chromosome"/>
</dbReference>
<feature type="domain" description="Nudix hydrolase" evidence="2">
    <location>
        <begin position="35"/>
        <end position="165"/>
    </location>
</feature>
<keyword evidence="1" id="KW-0378">Hydrolase</keyword>
<dbReference type="SUPFAM" id="SSF55811">
    <property type="entry name" value="Nudix"/>
    <property type="match status" value="1"/>
</dbReference>
<dbReference type="Gene3D" id="3.90.79.10">
    <property type="entry name" value="Nucleoside Triphosphate Pyrophosphohydrolase"/>
    <property type="match status" value="1"/>
</dbReference>
<dbReference type="PANTHER" id="PTHR43222">
    <property type="entry name" value="NUDIX HYDROLASE 23"/>
    <property type="match status" value="1"/>
</dbReference>
<dbReference type="PANTHER" id="PTHR43222:SF12">
    <property type="entry name" value="NUDIX HYDROLASE"/>
    <property type="match status" value="1"/>
</dbReference>
<dbReference type="EMBL" id="CP073720">
    <property type="protein sequence ID" value="UWP84543.1"/>
    <property type="molecule type" value="Genomic_DNA"/>
</dbReference>
<protein>
    <submittedName>
        <fullName evidence="3">NUDIX domain-containing protein</fullName>
    </submittedName>
</protein>
<reference evidence="3" key="2">
    <citation type="submission" date="2022-09" db="EMBL/GenBank/DDBJ databases">
        <title>Biosynthetic gene clusters of Dactylosporangioum fulvum.</title>
        <authorList>
            <person name="Caradec T."/>
        </authorList>
    </citation>
    <scope>NUCLEOTIDE SEQUENCE</scope>
    <source>
        <strain evidence="3">NRRL B-16292</strain>
    </source>
</reference>
<organism evidence="3 4">
    <name type="scientific">Dactylosporangium fulvum</name>
    <dbReference type="NCBI Taxonomy" id="53359"/>
    <lineage>
        <taxon>Bacteria</taxon>
        <taxon>Bacillati</taxon>
        <taxon>Actinomycetota</taxon>
        <taxon>Actinomycetes</taxon>
        <taxon>Micromonosporales</taxon>
        <taxon>Micromonosporaceae</taxon>
        <taxon>Dactylosporangium</taxon>
    </lineage>
</organism>
<accession>A0ABY5W3F6</accession>
<proteinExistence type="predicted"/>
<dbReference type="InterPro" id="IPR015797">
    <property type="entry name" value="NUDIX_hydrolase-like_dom_sf"/>
</dbReference>
<gene>
    <name evidence="3" type="ORF">Dfulv_10045</name>
</gene>
<name>A0ABY5W3F6_9ACTN</name>
<dbReference type="PROSITE" id="PS51462">
    <property type="entry name" value="NUDIX"/>
    <property type="match status" value="1"/>
</dbReference>
<evidence type="ECO:0000259" key="2">
    <source>
        <dbReference type="PROSITE" id="PS51462"/>
    </source>
</evidence>
<dbReference type="CDD" id="cd04674">
    <property type="entry name" value="NUDIX_Hydrolase"/>
    <property type="match status" value="1"/>
</dbReference>
<evidence type="ECO:0000256" key="1">
    <source>
        <dbReference type="ARBA" id="ARBA00022801"/>
    </source>
</evidence>
<dbReference type="InterPro" id="IPR000086">
    <property type="entry name" value="NUDIX_hydrolase_dom"/>
</dbReference>
<sequence length="165" mass="17919">MALHDHCSYCGAAYPQGAPWPRICAACGETTWRNPLPVAVALLPVDTDQGRGLVVVRRDIEPGRGELALPGGFIEVGEAWREAAVRELREETTILADPADVRLFDVHSASSGTLLVFGLLPPRPFAELPPPVRTEEALGFEIALGPQELCFPTHTESMARYFASE</sequence>
<dbReference type="RefSeq" id="WP_259862414.1">
    <property type="nucleotide sequence ID" value="NZ_BAAAST010000140.1"/>
</dbReference>